<keyword evidence="1" id="KW-0862">Zinc</keyword>
<dbReference type="EMBL" id="CAJPWZ010000650">
    <property type="protein sequence ID" value="CAG2197603.1"/>
    <property type="molecule type" value="Genomic_DNA"/>
</dbReference>
<keyword evidence="1" id="KW-0479">Metal-binding</keyword>
<dbReference type="InterPro" id="IPR036236">
    <property type="entry name" value="Znf_C2H2_sf"/>
</dbReference>
<dbReference type="Proteomes" id="UP000683360">
    <property type="component" value="Unassembled WGS sequence"/>
</dbReference>
<comment type="caution">
    <text evidence="4">The sequence shown here is derived from an EMBL/GenBank/DDBJ whole genome shotgun (WGS) entry which is preliminary data.</text>
</comment>
<dbReference type="OrthoDB" id="5976864at2759"/>
<dbReference type="Pfam" id="PF00096">
    <property type="entry name" value="zf-C2H2"/>
    <property type="match status" value="2"/>
</dbReference>
<proteinExistence type="predicted"/>
<evidence type="ECO:0000256" key="2">
    <source>
        <dbReference type="SAM" id="MobiDB-lite"/>
    </source>
</evidence>
<dbReference type="SUPFAM" id="SSF52540">
    <property type="entry name" value="P-loop containing nucleoside triphosphate hydrolases"/>
    <property type="match status" value="1"/>
</dbReference>
<protein>
    <recommendedName>
        <fullName evidence="3">C2H2-type domain-containing protein</fullName>
    </recommendedName>
</protein>
<feature type="region of interest" description="Disordered" evidence="2">
    <location>
        <begin position="18"/>
        <end position="37"/>
    </location>
</feature>
<feature type="domain" description="C2H2-type" evidence="3">
    <location>
        <begin position="2"/>
        <end position="30"/>
    </location>
</feature>
<reference evidence="4" key="1">
    <citation type="submission" date="2021-03" db="EMBL/GenBank/DDBJ databases">
        <authorList>
            <person name="Bekaert M."/>
        </authorList>
    </citation>
    <scope>NUCLEOTIDE SEQUENCE</scope>
</reference>
<organism evidence="4 5">
    <name type="scientific">Mytilus edulis</name>
    <name type="common">Blue mussel</name>
    <dbReference type="NCBI Taxonomy" id="6550"/>
    <lineage>
        <taxon>Eukaryota</taxon>
        <taxon>Metazoa</taxon>
        <taxon>Spiralia</taxon>
        <taxon>Lophotrochozoa</taxon>
        <taxon>Mollusca</taxon>
        <taxon>Bivalvia</taxon>
        <taxon>Autobranchia</taxon>
        <taxon>Pteriomorphia</taxon>
        <taxon>Mytilida</taxon>
        <taxon>Mytiloidea</taxon>
        <taxon>Mytilidae</taxon>
        <taxon>Mytilinae</taxon>
        <taxon>Mytilus</taxon>
    </lineage>
</organism>
<evidence type="ECO:0000313" key="4">
    <source>
        <dbReference type="EMBL" id="CAG2197603.1"/>
    </source>
</evidence>
<dbReference type="Gene3D" id="3.30.160.60">
    <property type="entry name" value="Classic Zinc Finger"/>
    <property type="match status" value="1"/>
</dbReference>
<keyword evidence="1" id="KW-0863">Zinc-finger</keyword>
<gene>
    <name evidence="4" type="ORF">MEDL_12439</name>
</gene>
<evidence type="ECO:0000256" key="1">
    <source>
        <dbReference type="PROSITE-ProRule" id="PRU00042"/>
    </source>
</evidence>
<evidence type="ECO:0000313" key="5">
    <source>
        <dbReference type="Proteomes" id="UP000683360"/>
    </source>
</evidence>
<dbReference type="AlphaFoldDB" id="A0A8S3QXA3"/>
<dbReference type="SUPFAM" id="SSF57667">
    <property type="entry name" value="beta-beta-alpha zinc fingers"/>
    <property type="match status" value="1"/>
</dbReference>
<keyword evidence="5" id="KW-1185">Reference proteome</keyword>
<dbReference type="SMART" id="SM00355">
    <property type="entry name" value="ZnF_C2H2"/>
    <property type="match status" value="2"/>
</dbReference>
<dbReference type="PROSITE" id="PS00028">
    <property type="entry name" value="ZINC_FINGER_C2H2_1"/>
    <property type="match status" value="1"/>
</dbReference>
<feature type="compositionally biased region" description="Basic and acidic residues" evidence="2">
    <location>
        <begin position="18"/>
        <end position="28"/>
    </location>
</feature>
<dbReference type="PROSITE" id="PS50157">
    <property type="entry name" value="ZINC_FINGER_C2H2_2"/>
    <property type="match status" value="1"/>
</dbReference>
<accession>A0A8S3QXA3</accession>
<dbReference type="InterPro" id="IPR027417">
    <property type="entry name" value="P-loop_NTPase"/>
</dbReference>
<feature type="region of interest" description="Disordered" evidence="2">
    <location>
        <begin position="522"/>
        <end position="572"/>
    </location>
</feature>
<sequence length="572" mass="67352">MSRCPYCSVSFSRKDNLQRHMKNSHEKNQPFTDEDEYTKTDIPSSLILPRDNTVILGHPFTMMLAGPTGSGKTFWMKMLLERAKCMIKPTPERIIWCYKRWQPLFTEMQQTVKNIIFVQGIPDDLNNDSFIDPKFPSLVVIDDLMKDATNSKDVCELFVEGSHHRNLSVTCILQNAFSKGKENRTMSINSQYIVLFKNPRDQVTPAVFARQMYPNNSKRFMNKYIEGVKRPYGYLFVDLKQNTLEEERLKIDIFNEQNQRVVTVEKWTKIDLRLFGHFVKDFVKSLFCQHISQSQIHPVSICDRVESSDIMHGGSMARYINDKGKIIDQFEVRRTREQSLSGDVSEFVETKETMPSCDECGLMFENLSDLMRHVKRWCPENNNDMKRKFNEEHEDIPSKKFKTEIEIEDGESDVFKKLAKYARDETEDLWEEKVDKYLKNGMSETEAKHRANRKLREDELDKFMWKYANLVHYILQLRVGRLHLKVVKFIEKLLQEGTEYKKAIKMAIRKYKNELDNYLDEVIEEEENGEEEEGDDDDEEEEGDEEGDDDGDQEEEEGDEDVDDEEEEEEED</sequence>
<dbReference type="GO" id="GO:0008270">
    <property type="term" value="F:zinc ion binding"/>
    <property type="evidence" value="ECO:0007669"/>
    <property type="project" value="UniProtKB-KW"/>
</dbReference>
<dbReference type="InterPro" id="IPR013087">
    <property type="entry name" value="Znf_C2H2_type"/>
</dbReference>
<evidence type="ECO:0000259" key="3">
    <source>
        <dbReference type="PROSITE" id="PS50157"/>
    </source>
</evidence>
<name>A0A8S3QXA3_MYTED</name>